<comment type="caution">
    <text evidence="12">The sequence shown here is derived from an EMBL/GenBank/DDBJ whole genome shotgun (WGS) entry which is preliminary data.</text>
</comment>
<dbReference type="GO" id="GO:0003676">
    <property type="term" value="F:nucleic acid binding"/>
    <property type="evidence" value="ECO:0007669"/>
    <property type="project" value="InterPro"/>
</dbReference>
<dbReference type="Pfam" id="PF08783">
    <property type="entry name" value="DWNN"/>
    <property type="match status" value="1"/>
</dbReference>
<evidence type="ECO:0000256" key="1">
    <source>
        <dbReference type="ARBA" id="ARBA00004123"/>
    </source>
</evidence>
<accession>A0A4U5PFS8</accession>
<dbReference type="AlphaFoldDB" id="A0A4U5PFS8"/>
<feature type="compositionally biased region" description="Low complexity" evidence="7">
    <location>
        <begin position="428"/>
        <end position="446"/>
    </location>
</feature>
<dbReference type="Gene3D" id="4.10.60.10">
    <property type="entry name" value="Zinc finger, CCHC-type"/>
    <property type="match status" value="1"/>
</dbReference>
<keyword evidence="3 6" id="KW-0863">Zinc-finger</keyword>
<dbReference type="STRING" id="34508.A0A4U5PFS8"/>
<feature type="region of interest" description="Disordered" evidence="7">
    <location>
        <begin position="383"/>
        <end position="446"/>
    </location>
</feature>
<dbReference type="InterPro" id="IPR025829">
    <property type="entry name" value="Zn_knuckle_CX2CX3GHX4C"/>
</dbReference>
<dbReference type="PROSITE" id="PS51282">
    <property type="entry name" value="DWNN"/>
    <property type="match status" value="1"/>
</dbReference>
<dbReference type="Pfam" id="PF13696">
    <property type="entry name" value="zf-CCHC_2"/>
    <property type="match status" value="1"/>
</dbReference>
<dbReference type="PANTHER" id="PTHR15439">
    <property type="entry name" value="RETINOBLASTOMA-BINDING PROTEIN 6"/>
    <property type="match status" value="1"/>
</dbReference>
<keyword evidence="8" id="KW-0472">Membrane</keyword>
<evidence type="ECO:0008006" key="14">
    <source>
        <dbReference type="Google" id="ProtNLM"/>
    </source>
</evidence>
<dbReference type="PROSITE" id="PS50158">
    <property type="entry name" value="ZF_CCHC"/>
    <property type="match status" value="1"/>
</dbReference>
<dbReference type="InterPro" id="IPR014891">
    <property type="entry name" value="DWNN_domain"/>
</dbReference>
<evidence type="ECO:0000259" key="11">
    <source>
        <dbReference type="PROSITE" id="PS51282"/>
    </source>
</evidence>
<dbReference type="SMART" id="SM01180">
    <property type="entry name" value="DWNN"/>
    <property type="match status" value="1"/>
</dbReference>
<gene>
    <name evidence="12" type="ORF">L596_009592</name>
</gene>
<feature type="domain" description="RING-type" evidence="9">
    <location>
        <begin position="313"/>
        <end position="351"/>
    </location>
</feature>
<keyword evidence="4" id="KW-0862">Zinc</keyword>
<evidence type="ECO:0000256" key="4">
    <source>
        <dbReference type="ARBA" id="ARBA00022833"/>
    </source>
</evidence>
<feature type="domain" description="CCHC-type" evidence="10">
    <location>
        <begin position="157"/>
        <end position="171"/>
    </location>
</feature>
<evidence type="ECO:0000256" key="7">
    <source>
        <dbReference type="SAM" id="MobiDB-lite"/>
    </source>
</evidence>
<dbReference type="SUPFAM" id="SSF57756">
    <property type="entry name" value="Retrovirus zinc finger-like domains"/>
    <property type="match status" value="1"/>
</dbReference>
<dbReference type="OrthoDB" id="106784at2759"/>
<dbReference type="EMBL" id="AZBU02000002">
    <property type="protein sequence ID" value="TKR95419.1"/>
    <property type="molecule type" value="Genomic_DNA"/>
</dbReference>
<dbReference type="GO" id="GO:0008270">
    <property type="term" value="F:zinc ion binding"/>
    <property type="evidence" value="ECO:0007669"/>
    <property type="project" value="UniProtKB-KW"/>
</dbReference>
<proteinExistence type="predicted"/>
<evidence type="ECO:0000256" key="2">
    <source>
        <dbReference type="ARBA" id="ARBA00022723"/>
    </source>
</evidence>
<feature type="transmembrane region" description="Helical" evidence="8">
    <location>
        <begin position="189"/>
        <end position="210"/>
    </location>
</feature>
<keyword evidence="5" id="KW-0539">Nucleus</keyword>
<keyword evidence="8" id="KW-0812">Transmembrane</keyword>
<dbReference type="GO" id="GO:0006511">
    <property type="term" value="P:ubiquitin-dependent protein catabolic process"/>
    <property type="evidence" value="ECO:0007669"/>
    <property type="project" value="TreeGrafter"/>
</dbReference>
<sequence length="593" mass="65326">MSSIHYKFRSSLESKCHTFDGLHISVAELKKAIYTKEGLREESFELVLSNGHTKRTYAEPNELIPRNSSVIVQRMPRENAGKLPKVQDTSTSGIVQTVLNAADGPKHIGQEEYDKMTEEERIQHMKNVSSFKYQPANFKRQSHIMSQDVPPPPTYICNRCNQPGHWYTHCPMVTQFLESRLLLRRSDRFFLLIFAATLALGCCCAARRSLFRGSTRCSCPYGFIKQINGVVESSEAAAAASPNERQILNTKRTTGIPMEELMETTEDDPQAMLHPSGKYVIPIMHHRARLAKQQKAGEVPESPAAPPPPGLICPICNKIFSEAVVMVCCGNSFCGPCVQQRLLDSDTRECPGEGCKEQNVNAEKFVPNINLRKSVAQLLLPKSEGGSINGKESAAGSPAPARDEVNMSPAPEIAAAASPSPNDPVVRAPSPALEAAPAAATQEASTPLVAPGTEALTQGVPVASAAPVEDAWEAFLERKDKEKEKKRRRSRSVSRSSRSSTSRSSRSSSRSSSHRRRHEKKKKGSRRSRSRSRTPPHRDILSAVQMPPLHMPPPMPFQAHPMAPAPNLPTLAMAQDPWEWLLPSSLDTDTLVR</sequence>
<dbReference type="InterPro" id="IPR013083">
    <property type="entry name" value="Znf_RING/FYVE/PHD"/>
</dbReference>
<keyword evidence="8" id="KW-1133">Transmembrane helix</keyword>
<dbReference type="PANTHER" id="PTHR15439:SF0">
    <property type="entry name" value="CELL DIVISION CYCLE AND APOPTOSIS REGULATOR PROTEIN 1-RELATED"/>
    <property type="match status" value="1"/>
</dbReference>
<dbReference type="Gene3D" id="3.30.40.10">
    <property type="entry name" value="Zinc/RING finger domain, C3HC4 (zinc finger)"/>
    <property type="match status" value="1"/>
</dbReference>
<comment type="subcellular location">
    <subcellularLocation>
        <location evidence="1">Nucleus</location>
    </subcellularLocation>
</comment>
<reference evidence="12 13" key="1">
    <citation type="journal article" date="2015" name="Genome Biol.">
        <title>Comparative genomics of Steinernema reveals deeply conserved gene regulatory networks.</title>
        <authorList>
            <person name="Dillman A.R."/>
            <person name="Macchietto M."/>
            <person name="Porter C.F."/>
            <person name="Rogers A."/>
            <person name="Williams B."/>
            <person name="Antoshechkin I."/>
            <person name="Lee M.M."/>
            <person name="Goodwin Z."/>
            <person name="Lu X."/>
            <person name="Lewis E.E."/>
            <person name="Goodrich-Blair H."/>
            <person name="Stock S.P."/>
            <person name="Adams B.J."/>
            <person name="Sternberg P.W."/>
            <person name="Mortazavi A."/>
        </authorList>
    </citation>
    <scope>NUCLEOTIDE SEQUENCE [LARGE SCALE GENOMIC DNA]</scope>
    <source>
        <strain evidence="12 13">ALL</strain>
    </source>
</reference>
<dbReference type="GO" id="GO:0006397">
    <property type="term" value="P:mRNA processing"/>
    <property type="evidence" value="ECO:0007669"/>
    <property type="project" value="InterPro"/>
</dbReference>
<evidence type="ECO:0000256" key="8">
    <source>
        <dbReference type="SAM" id="Phobius"/>
    </source>
</evidence>
<organism evidence="12 13">
    <name type="scientific">Steinernema carpocapsae</name>
    <name type="common">Entomopathogenic nematode</name>
    <dbReference type="NCBI Taxonomy" id="34508"/>
    <lineage>
        <taxon>Eukaryota</taxon>
        <taxon>Metazoa</taxon>
        <taxon>Ecdysozoa</taxon>
        <taxon>Nematoda</taxon>
        <taxon>Chromadorea</taxon>
        <taxon>Rhabditida</taxon>
        <taxon>Tylenchina</taxon>
        <taxon>Panagrolaimomorpha</taxon>
        <taxon>Strongyloidoidea</taxon>
        <taxon>Steinernematidae</taxon>
        <taxon>Steinernema</taxon>
    </lineage>
</organism>
<keyword evidence="13" id="KW-1185">Reference proteome</keyword>
<dbReference type="PROSITE" id="PS50089">
    <property type="entry name" value="ZF_RING_2"/>
    <property type="match status" value="1"/>
</dbReference>
<evidence type="ECO:0000313" key="13">
    <source>
        <dbReference type="Proteomes" id="UP000298663"/>
    </source>
</evidence>
<dbReference type="InterPro" id="IPR036875">
    <property type="entry name" value="Znf_CCHC_sf"/>
</dbReference>
<feature type="compositionally biased region" description="Basic residues" evidence="7">
    <location>
        <begin position="512"/>
        <end position="535"/>
    </location>
</feature>
<feature type="region of interest" description="Disordered" evidence="7">
    <location>
        <begin position="479"/>
        <end position="562"/>
    </location>
</feature>
<dbReference type="GO" id="GO:0016567">
    <property type="term" value="P:protein ubiquitination"/>
    <property type="evidence" value="ECO:0007669"/>
    <property type="project" value="InterPro"/>
</dbReference>
<feature type="domain" description="DWNN" evidence="11">
    <location>
        <begin position="4"/>
        <end position="76"/>
    </location>
</feature>
<dbReference type="CDD" id="cd16620">
    <property type="entry name" value="vRING-HC-C4C4_RBBP6"/>
    <property type="match status" value="1"/>
</dbReference>
<reference evidence="12 13" key="2">
    <citation type="journal article" date="2019" name="G3 (Bethesda)">
        <title>Hybrid Assembly of the Genome of the Entomopathogenic Nematode Steinernema carpocapsae Identifies the X-Chromosome.</title>
        <authorList>
            <person name="Serra L."/>
            <person name="Macchietto M."/>
            <person name="Macias-Munoz A."/>
            <person name="McGill C.J."/>
            <person name="Rodriguez I.M."/>
            <person name="Rodriguez B."/>
            <person name="Murad R."/>
            <person name="Mortazavi A."/>
        </authorList>
    </citation>
    <scope>NUCLEOTIDE SEQUENCE [LARGE SCALE GENOMIC DNA]</scope>
    <source>
        <strain evidence="12 13">ALL</strain>
    </source>
</reference>
<dbReference type="GO" id="GO:0005634">
    <property type="term" value="C:nucleus"/>
    <property type="evidence" value="ECO:0007669"/>
    <property type="project" value="UniProtKB-SubCell"/>
</dbReference>
<evidence type="ECO:0000259" key="10">
    <source>
        <dbReference type="PROSITE" id="PS50158"/>
    </source>
</evidence>
<dbReference type="InterPro" id="IPR001841">
    <property type="entry name" value="Znf_RING"/>
</dbReference>
<evidence type="ECO:0000256" key="6">
    <source>
        <dbReference type="PROSITE-ProRule" id="PRU00047"/>
    </source>
</evidence>
<dbReference type="InterPro" id="IPR033489">
    <property type="entry name" value="RBBP6"/>
</dbReference>
<keyword evidence="2" id="KW-0479">Metal-binding</keyword>
<name>A0A4U5PFS8_STECR</name>
<evidence type="ECO:0000256" key="5">
    <source>
        <dbReference type="ARBA" id="ARBA00023242"/>
    </source>
</evidence>
<protein>
    <recommendedName>
        <fullName evidence="14">DWNN domain-containing protein</fullName>
    </recommendedName>
</protein>
<dbReference type="GO" id="GO:0019899">
    <property type="term" value="F:enzyme binding"/>
    <property type="evidence" value="ECO:0007669"/>
    <property type="project" value="UniProtKB-ARBA"/>
</dbReference>
<dbReference type="Gene3D" id="3.10.20.90">
    <property type="entry name" value="Phosphatidylinositol 3-kinase Catalytic Subunit, Chain A, domain 1"/>
    <property type="match status" value="1"/>
</dbReference>
<evidence type="ECO:0000313" key="12">
    <source>
        <dbReference type="EMBL" id="TKR95419.1"/>
    </source>
</evidence>
<evidence type="ECO:0000259" key="9">
    <source>
        <dbReference type="PROSITE" id="PS50089"/>
    </source>
</evidence>
<evidence type="ECO:0000256" key="3">
    <source>
        <dbReference type="ARBA" id="ARBA00022771"/>
    </source>
</evidence>
<feature type="compositionally biased region" description="Low complexity" evidence="7">
    <location>
        <begin position="493"/>
        <end position="511"/>
    </location>
</feature>
<dbReference type="GO" id="GO:0061630">
    <property type="term" value="F:ubiquitin protein ligase activity"/>
    <property type="evidence" value="ECO:0007669"/>
    <property type="project" value="InterPro"/>
</dbReference>
<dbReference type="SUPFAM" id="SSF57850">
    <property type="entry name" value="RING/U-box"/>
    <property type="match status" value="1"/>
</dbReference>
<feature type="compositionally biased region" description="Low complexity" evidence="7">
    <location>
        <begin position="408"/>
        <end position="420"/>
    </location>
</feature>
<dbReference type="InterPro" id="IPR001878">
    <property type="entry name" value="Znf_CCHC"/>
</dbReference>
<dbReference type="Proteomes" id="UP000298663">
    <property type="component" value="Unassembled WGS sequence"/>
</dbReference>